<dbReference type="AlphaFoldDB" id="A0A1X0NMS6"/>
<feature type="region of interest" description="Disordered" evidence="1">
    <location>
        <begin position="31"/>
        <end position="52"/>
    </location>
</feature>
<feature type="compositionally biased region" description="Basic and acidic residues" evidence="1">
    <location>
        <begin position="31"/>
        <end position="43"/>
    </location>
</feature>
<accession>A0A1X0NMS6</accession>
<dbReference type="OrthoDB" id="244871at2759"/>
<protein>
    <submittedName>
        <fullName evidence="2">Uncharacterized protein</fullName>
    </submittedName>
</protein>
<proteinExistence type="predicted"/>
<comment type="caution">
    <text evidence="2">The sequence shown here is derived from an EMBL/GenBank/DDBJ whole genome shotgun (WGS) entry which is preliminary data.</text>
</comment>
<dbReference type="Proteomes" id="UP000192257">
    <property type="component" value="Unassembled WGS sequence"/>
</dbReference>
<sequence length="345" mass="36923">MASRLERLGSPAPFLQLTTFPAHGRGSVGDDCWRHDSGDDRPATGRLIVSPAPHGDGVGGEWCCDVRGSPVHRALSWSYQTEADRSRGAENFSVTNGTLSPIVAAGMVGAASATCFVSPELATCDKEEVSERKERFSSSGRRSVVLRAKEDDPPVWVSPHRVDCSSSSPHEGNDVDKPCSTFHPYSTLQQSNSQPVVAVSVLLEMMSAIQHSIQQLGSEVKELRLTLETVKIKLENGGREHSAQHDTTEPLGGSAAAVQNECNHIRPSTFIPPPSSPPSSWDSCCLSTHSSPPLRGSEALLDADIVKAMTDGLKELESLPCSLPAGHRLAIEKFHNLCCGRGLTG</sequence>
<feature type="region of interest" description="Disordered" evidence="1">
    <location>
        <begin position="156"/>
        <end position="176"/>
    </location>
</feature>
<organism evidence="2 3">
    <name type="scientific">Trypanosoma theileri</name>
    <dbReference type="NCBI Taxonomy" id="67003"/>
    <lineage>
        <taxon>Eukaryota</taxon>
        <taxon>Discoba</taxon>
        <taxon>Euglenozoa</taxon>
        <taxon>Kinetoplastea</taxon>
        <taxon>Metakinetoplastina</taxon>
        <taxon>Trypanosomatida</taxon>
        <taxon>Trypanosomatidae</taxon>
        <taxon>Trypanosoma</taxon>
    </lineage>
</organism>
<keyword evidence="3" id="KW-1185">Reference proteome</keyword>
<dbReference type="VEuPathDB" id="TriTrypDB:TM35_000351930"/>
<evidence type="ECO:0000256" key="1">
    <source>
        <dbReference type="SAM" id="MobiDB-lite"/>
    </source>
</evidence>
<evidence type="ECO:0000313" key="2">
    <source>
        <dbReference type="EMBL" id="ORC85449.1"/>
    </source>
</evidence>
<gene>
    <name evidence="2" type="ORF">TM35_000351930</name>
</gene>
<name>A0A1X0NMS6_9TRYP</name>
<reference evidence="2 3" key="1">
    <citation type="submission" date="2017-03" db="EMBL/GenBank/DDBJ databases">
        <title>An alternative strategy for trypanosome survival in the mammalian bloodstream revealed through genome and transcriptome analysis of the ubiquitous bovine parasite Trypanosoma (Megatrypanum) theileri.</title>
        <authorList>
            <person name="Kelly S."/>
            <person name="Ivens A."/>
            <person name="Mott A."/>
            <person name="O'Neill E."/>
            <person name="Emms D."/>
            <person name="Macleod O."/>
            <person name="Voorheis P."/>
            <person name="Matthews J."/>
            <person name="Matthews K."/>
            <person name="Carrington M."/>
        </authorList>
    </citation>
    <scope>NUCLEOTIDE SEQUENCE [LARGE SCALE GENOMIC DNA]</scope>
    <source>
        <strain evidence="2">Edinburgh</strain>
    </source>
</reference>
<evidence type="ECO:0000313" key="3">
    <source>
        <dbReference type="Proteomes" id="UP000192257"/>
    </source>
</evidence>
<dbReference type="EMBL" id="NBCO01000035">
    <property type="protein sequence ID" value="ORC85449.1"/>
    <property type="molecule type" value="Genomic_DNA"/>
</dbReference>
<dbReference type="RefSeq" id="XP_028879515.1">
    <property type="nucleotide sequence ID" value="XM_029029246.1"/>
</dbReference>
<dbReference type="GeneID" id="39989026"/>